<evidence type="ECO:0000256" key="1">
    <source>
        <dbReference type="ARBA" id="ARBA00023122"/>
    </source>
</evidence>
<sequence>MKRRTPVSEIMSKDVIALRRSEDLIRAEMLFKRHKIRHIPVVSGESVIGMLSYTDLLRISFADATEDEHNVDTVVYNMFTIEQVMTKNITSISSNTSIKEAAEILAEKEFHALPVVDDSILVGIITTTDLIKYLLEQF</sequence>
<dbReference type="PANTHER" id="PTHR43080:SF2">
    <property type="entry name" value="CBS DOMAIN-CONTAINING PROTEIN"/>
    <property type="match status" value="1"/>
</dbReference>
<proteinExistence type="predicted"/>
<evidence type="ECO:0000313" key="4">
    <source>
        <dbReference type="EMBL" id="MBJ6367824.1"/>
    </source>
</evidence>
<evidence type="ECO:0000313" key="5">
    <source>
        <dbReference type="Proteomes" id="UP000610931"/>
    </source>
</evidence>
<organism evidence="4 5">
    <name type="scientific">Snuella sedimenti</name>
    <dbReference type="NCBI Taxonomy" id="2798802"/>
    <lineage>
        <taxon>Bacteria</taxon>
        <taxon>Pseudomonadati</taxon>
        <taxon>Bacteroidota</taxon>
        <taxon>Flavobacteriia</taxon>
        <taxon>Flavobacteriales</taxon>
        <taxon>Flavobacteriaceae</taxon>
        <taxon>Snuella</taxon>
    </lineage>
</organism>
<dbReference type="InterPro" id="IPR051257">
    <property type="entry name" value="Diverse_CBS-Domain"/>
</dbReference>
<feature type="domain" description="CBS" evidence="3">
    <location>
        <begin position="11"/>
        <end position="68"/>
    </location>
</feature>
<dbReference type="AlphaFoldDB" id="A0A8J7LMP9"/>
<accession>A0A8J7LMP9</accession>
<dbReference type="Proteomes" id="UP000610931">
    <property type="component" value="Unassembled WGS sequence"/>
</dbReference>
<dbReference type="InterPro" id="IPR046342">
    <property type="entry name" value="CBS_dom_sf"/>
</dbReference>
<keyword evidence="1 2" id="KW-0129">CBS domain</keyword>
<comment type="caution">
    <text evidence="4">The sequence shown here is derived from an EMBL/GenBank/DDBJ whole genome shotgun (WGS) entry which is preliminary data.</text>
</comment>
<evidence type="ECO:0000256" key="2">
    <source>
        <dbReference type="PROSITE-ProRule" id="PRU00703"/>
    </source>
</evidence>
<gene>
    <name evidence="4" type="ORF">JF259_06970</name>
</gene>
<dbReference type="Gene3D" id="3.10.580.10">
    <property type="entry name" value="CBS-domain"/>
    <property type="match status" value="1"/>
</dbReference>
<dbReference type="SMART" id="SM00116">
    <property type="entry name" value="CBS"/>
    <property type="match status" value="2"/>
</dbReference>
<dbReference type="RefSeq" id="WP_199114594.1">
    <property type="nucleotide sequence ID" value="NZ_JAELVQ010000007.1"/>
</dbReference>
<evidence type="ECO:0000259" key="3">
    <source>
        <dbReference type="PROSITE" id="PS51371"/>
    </source>
</evidence>
<dbReference type="PANTHER" id="PTHR43080">
    <property type="entry name" value="CBS DOMAIN-CONTAINING PROTEIN CBSX3, MITOCHONDRIAL"/>
    <property type="match status" value="1"/>
</dbReference>
<keyword evidence="5" id="KW-1185">Reference proteome</keyword>
<feature type="domain" description="CBS" evidence="3">
    <location>
        <begin position="85"/>
        <end position="138"/>
    </location>
</feature>
<reference evidence="4" key="1">
    <citation type="submission" date="2020-12" db="EMBL/GenBank/DDBJ databases">
        <title>Snuella sp. nov., isolated from sediment in Incheon.</title>
        <authorList>
            <person name="Kim W."/>
        </authorList>
    </citation>
    <scope>NUCLEOTIDE SEQUENCE</scope>
    <source>
        <strain evidence="4">CAU 1569</strain>
    </source>
</reference>
<dbReference type="PROSITE" id="PS51371">
    <property type="entry name" value="CBS"/>
    <property type="match status" value="2"/>
</dbReference>
<dbReference type="InterPro" id="IPR000644">
    <property type="entry name" value="CBS_dom"/>
</dbReference>
<dbReference type="SUPFAM" id="SSF54631">
    <property type="entry name" value="CBS-domain pair"/>
    <property type="match status" value="1"/>
</dbReference>
<protein>
    <submittedName>
        <fullName evidence="4">CBS domain-containing protein</fullName>
    </submittedName>
</protein>
<name>A0A8J7LMP9_9FLAO</name>
<dbReference type="Pfam" id="PF00571">
    <property type="entry name" value="CBS"/>
    <property type="match status" value="2"/>
</dbReference>
<dbReference type="CDD" id="cd04584">
    <property type="entry name" value="CBS_pair_AcuB_like"/>
    <property type="match status" value="1"/>
</dbReference>
<dbReference type="EMBL" id="JAELVQ010000007">
    <property type="protein sequence ID" value="MBJ6367824.1"/>
    <property type="molecule type" value="Genomic_DNA"/>
</dbReference>